<dbReference type="InterPro" id="IPR021796">
    <property type="entry name" value="Tll0287-like_dom"/>
</dbReference>
<evidence type="ECO:0000313" key="3">
    <source>
        <dbReference type="EMBL" id="TPP09559.1"/>
    </source>
</evidence>
<dbReference type="EMBL" id="VFYP01000001">
    <property type="protein sequence ID" value="TPP09559.1"/>
    <property type="molecule type" value="Genomic_DNA"/>
</dbReference>
<keyword evidence="4" id="KW-1185">Reference proteome</keyword>
<keyword evidence="1" id="KW-0812">Transmembrane</keyword>
<feature type="transmembrane region" description="Helical" evidence="1">
    <location>
        <begin position="219"/>
        <end position="241"/>
    </location>
</feature>
<name>A0A504U533_9HYPH</name>
<protein>
    <submittedName>
        <fullName evidence="3">DUF3365 domain-containing protein</fullName>
    </submittedName>
</protein>
<evidence type="ECO:0000259" key="2">
    <source>
        <dbReference type="Pfam" id="PF11845"/>
    </source>
</evidence>
<proteinExistence type="predicted"/>
<reference evidence="3 4" key="1">
    <citation type="submission" date="2019-06" db="EMBL/GenBank/DDBJ databases">
        <title>Rhizobium sp. CL12 isolated from roots of soybean.</title>
        <authorList>
            <person name="Wang C."/>
        </authorList>
    </citation>
    <scope>NUCLEOTIDE SEQUENCE [LARGE SCALE GENOMIC DNA]</scope>
    <source>
        <strain evidence="3 4">CL12</strain>
    </source>
</reference>
<feature type="domain" description="Tll0287-like" evidence="2">
    <location>
        <begin position="43"/>
        <end position="207"/>
    </location>
</feature>
<evidence type="ECO:0000313" key="4">
    <source>
        <dbReference type="Proteomes" id="UP000316429"/>
    </source>
</evidence>
<comment type="caution">
    <text evidence="3">The sequence shown here is derived from an EMBL/GenBank/DDBJ whole genome shotgun (WGS) entry which is preliminary data.</text>
</comment>
<gene>
    <name evidence="3" type="ORF">FJQ55_01390</name>
</gene>
<dbReference type="Proteomes" id="UP000316429">
    <property type="component" value="Unassembled WGS sequence"/>
</dbReference>
<keyword evidence="1" id="KW-1133">Transmembrane helix</keyword>
<dbReference type="AlphaFoldDB" id="A0A504U533"/>
<dbReference type="Pfam" id="PF11845">
    <property type="entry name" value="Tll0287-like"/>
    <property type="match status" value="1"/>
</dbReference>
<organism evidence="3 4">
    <name type="scientific">Rhizobium glycinendophyticum</name>
    <dbReference type="NCBI Taxonomy" id="2589807"/>
    <lineage>
        <taxon>Bacteria</taxon>
        <taxon>Pseudomonadati</taxon>
        <taxon>Pseudomonadota</taxon>
        <taxon>Alphaproteobacteria</taxon>
        <taxon>Hyphomicrobiales</taxon>
        <taxon>Rhizobiaceae</taxon>
        <taxon>Rhizobium/Agrobacterium group</taxon>
        <taxon>Rhizobium</taxon>
    </lineage>
</organism>
<evidence type="ECO:0000256" key="1">
    <source>
        <dbReference type="SAM" id="Phobius"/>
    </source>
</evidence>
<accession>A0A504U533</accession>
<keyword evidence="1" id="KW-0472">Membrane</keyword>
<sequence>MPVGPAALGGSMRIEFRLGLILAVCFVFGLLIAGYISYTLEFRQARSEVNEKSRVLLEMGLAMRNYTSSQVAPLVKALGYDEFHPQMVPSYGAQTTLGILREKFPDYRYREASLNPTNIDDRANDWEVTLLQNFQDDAELKEQSGEVGEGAERRFYLARPLRMPSEACLQCHSTPEVAPASMVAKYGNNGFGWKMGDVIGMQLIEVPVAGPNRQAAKSLAVTLGALTCVFVLSLAIFLLLLRRYVTHPLETITRQTIETSLGAEWQGAEPRVRMNGQFYDLEQSISRLRTSLNEALRLFPDLGGRKNDR</sequence>
<feature type="transmembrane region" description="Helical" evidence="1">
    <location>
        <begin position="20"/>
        <end position="38"/>
    </location>
</feature>